<evidence type="ECO:0000256" key="6">
    <source>
        <dbReference type="ARBA" id="ARBA00023065"/>
    </source>
</evidence>
<dbReference type="PANTHER" id="PTHR28259:SF1">
    <property type="entry name" value="FLUORIDE EXPORT PROTEIN 1-RELATED"/>
    <property type="match status" value="1"/>
</dbReference>
<comment type="subcellular location">
    <subcellularLocation>
        <location evidence="1 11">Cell membrane</location>
        <topology evidence="1 11">Multi-pass membrane protein</topology>
    </subcellularLocation>
</comment>
<dbReference type="NCBIfam" id="TIGR00494">
    <property type="entry name" value="crcB"/>
    <property type="match status" value="1"/>
</dbReference>
<keyword evidence="2 11" id="KW-1003">Cell membrane</keyword>
<keyword evidence="13" id="KW-1185">Reference proteome</keyword>
<keyword evidence="6 11" id="KW-0406">Ion transport</keyword>
<dbReference type="Proteomes" id="UP001300692">
    <property type="component" value="Unassembled WGS sequence"/>
</dbReference>
<evidence type="ECO:0000256" key="11">
    <source>
        <dbReference type="HAMAP-Rule" id="MF_00454"/>
    </source>
</evidence>
<comment type="similarity">
    <text evidence="9 11">Belongs to the fluoride channel Fluc/FEX (TC 1.A.43) family.</text>
</comment>
<evidence type="ECO:0000256" key="10">
    <source>
        <dbReference type="ARBA" id="ARBA00035585"/>
    </source>
</evidence>
<protein>
    <recommendedName>
        <fullName evidence="11">Fluoride-specific ion channel FluC</fullName>
    </recommendedName>
</protein>
<evidence type="ECO:0000256" key="4">
    <source>
        <dbReference type="ARBA" id="ARBA00022692"/>
    </source>
</evidence>
<feature type="transmembrane region" description="Helical" evidence="11">
    <location>
        <begin position="64"/>
        <end position="83"/>
    </location>
</feature>
<comment type="caution">
    <text evidence="12">The sequence shown here is derived from an EMBL/GenBank/DDBJ whole genome shotgun (WGS) entry which is preliminary data.</text>
</comment>
<proteinExistence type="inferred from homology"/>
<evidence type="ECO:0000256" key="1">
    <source>
        <dbReference type="ARBA" id="ARBA00004651"/>
    </source>
</evidence>
<gene>
    <name evidence="11 12" type="primary">crcB</name>
    <name evidence="11" type="synonym">fluC</name>
    <name evidence="12" type="ORF">N7U62_08605</name>
</gene>
<feature type="binding site" evidence="11">
    <location>
        <position position="73"/>
    </location>
    <ligand>
        <name>Na(+)</name>
        <dbReference type="ChEBI" id="CHEBI:29101"/>
        <note>structural</note>
    </ligand>
</feature>
<name>A0ABT3CSP2_9BACT</name>
<keyword evidence="3" id="KW-0997">Cell inner membrane</keyword>
<dbReference type="HAMAP" id="MF_00454">
    <property type="entry name" value="FluC"/>
    <property type="match status" value="1"/>
</dbReference>
<keyword evidence="11" id="KW-0479">Metal-binding</keyword>
<feature type="binding site" evidence="11">
    <location>
        <position position="76"/>
    </location>
    <ligand>
        <name>Na(+)</name>
        <dbReference type="ChEBI" id="CHEBI:29101"/>
        <note>structural</note>
    </ligand>
</feature>
<comment type="activity regulation">
    <text evidence="11">Na(+) is not transported, but it plays an essential structural role and its presence is essential for fluoride channel function.</text>
</comment>
<feature type="transmembrane region" description="Helical" evidence="11">
    <location>
        <begin position="98"/>
        <end position="118"/>
    </location>
</feature>
<dbReference type="RefSeq" id="WP_264137545.1">
    <property type="nucleotide sequence ID" value="NZ_JAOYOD010000001.1"/>
</dbReference>
<comment type="catalytic activity">
    <reaction evidence="10">
        <text>fluoride(in) = fluoride(out)</text>
        <dbReference type="Rhea" id="RHEA:76159"/>
        <dbReference type="ChEBI" id="CHEBI:17051"/>
    </reaction>
    <physiologicalReaction direction="left-to-right" evidence="10">
        <dbReference type="Rhea" id="RHEA:76160"/>
    </physiologicalReaction>
</comment>
<evidence type="ECO:0000256" key="2">
    <source>
        <dbReference type="ARBA" id="ARBA00022475"/>
    </source>
</evidence>
<evidence type="ECO:0000256" key="3">
    <source>
        <dbReference type="ARBA" id="ARBA00022519"/>
    </source>
</evidence>
<evidence type="ECO:0000256" key="5">
    <source>
        <dbReference type="ARBA" id="ARBA00022989"/>
    </source>
</evidence>
<keyword evidence="5 11" id="KW-1133">Transmembrane helix</keyword>
<evidence type="ECO:0000256" key="8">
    <source>
        <dbReference type="ARBA" id="ARBA00023303"/>
    </source>
</evidence>
<sequence>MIKAALFVGMGGFLGSVGRYLISHWVLKYFPGFTPSGTLAVNILGCFILGFLMHTTSKLEKEYFLLLTTGFCGGFTTFSTFGVENLRLVMDHQHGTALAYMGGSLIFGLLAAGIGYYLGKTLIA</sequence>
<keyword evidence="11" id="KW-0915">Sodium</keyword>
<keyword evidence="8 11" id="KW-0407">Ion channel</keyword>
<dbReference type="Pfam" id="PF02537">
    <property type="entry name" value="CRCB"/>
    <property type="match status" value="1"/>
</dbReference>
<dbReference type="InterPro" id="IPR003691">
    <property type="entry name" value="FluC"/>
</dbReference>
<evidence type="ECO:0000256" key="7">
    <source>
        <dbReference type="ARBA" id="ARBA00023136"/>
    </source>
</evidence>
<accession>A0ABT3CSP2</accession>
<reference evidence="12 13" key="1">
    <citation type="submission" date="2022-10" db="EMBL/GenBank/DDBJ databases">
        <title>Comparative genomics and taxonomic characterization of three novel marine species of genus Reichenbachiella exhibiting antioxidant and polysaccharide degradation activities.</title>
        <authorList>
            <person name="Muhammad N."/>
            <person name="Lee Y.-J."/>
            <person name="Ko J."/>
            <person name="Kim S.-G."/>
        </authorList>
    </citation>
    <scope>NUCLEOTIDE SEQUENCE [LARGE SCALE GENOMIC DNA]</scope>
    <source>
        <strain evidence="12 13">ABR2-5</strain>
    </source>
</reference>
<keyword evidence="4 11" id="KW-0812">Transmembrane</keyword>
<evidence type="ECO:0000313" key="13">
    <source>
        <dbReference type="Proteomes" id="UP001300692"/>
    </source>
</evidence>
<feature type="transmembrane region" description="Helical" evidence="11">
    <location>
        <begin position="29"/>
        <end position="52"/>
    </location>
</feature>
<keyword evidence="11" id="KW-0813">Transport</keyword>
<dbReference type="PANTHER" id="PTHR28259">
    <property type="entry name" value="FLUORIDE EXPORT PROTEIN 1-RELATED"/>
    <property type="match status" value="1"/>
</dbReference>
<comment type="function">
    <text evidence="11">Fluoride-specific ion channel. Important for reducing fluoride concentration in the cell, thus reducing its toxicity.</text>
</comment>
<evidence type="ECO:0000256" key="9">
    <source>
        <dbReference type="ARBA" id="ARBA00035120"/>
    </source>
</evidence>
<evidence type="ECO:0000313" key="12">
    <source>
        <dbReference type="EMBL" id="MCV9386720.1"/>
    </source>
</evidence>
<keyword evidence="7 11" id="KW-0472">Membrane</keyword>
<dbReference type="EMBL" id="JAOYOD010000001">
    <property type="protein sequence ID" value="MCV9386720.1"/>
    <property type="molecule type" value="Genomic_DNA"/>
</dbReference>
<organism evidence="12 13">
    <name type="scientific">Reichenbachiella ulvae</name>
    <dbReference type="NCBI Taxonomy" id="2980104"/>
    <lineage>
        <taxon>Bacteria</taxon>
        <taxon>Pseudomonadati</taxon>
        <taxon>Bacteroidota</taxon>
        <taxon>Cytophagia</taxon>
        <taxon>Cytophagales</taxon>
        <taxon>Reichenbachiellaceae</taxon>
        <taxon>Reichenbachiella</taxon>
    </lineage>
</organism>